<evidence type="ECO:0000313" key="3">
    <source>
        <dbReference type="Proteomes" id="UP001054945"/>
    </source>
</evidence>
<protein>
    <submittedName>
        <fullName evidence="2">Uncharacterized protein</fullName>
    </submittedName>
</protein>
<feature type="transmembrane region" description="Helical" evidence="1">
    <location>
        <begin position="30"/>
        <end position="49"/>
    </location>
</feature>
<accession>A0AAV4QNG2</accession>
<keyword evidence="1" id="KW-0472">Membrane</keyword>
<keyword evidence="3" id="KW-1185">Reference proteome</keyword>
<keyword evidence="1" id="KW-0812">Transmembrane</keyword>
<evidence type="ECO:0000313" key="2">
    <source>
        <dbReference type="EMBL" id="GIY10379.1"/>
    </source>
</evidence>
<comment type="caution">
    <text evidence="2">The sequence shown here is derived from an EMBL/GenBank/DDBJ whole genome shotgun (WGS) entry which is preliminary data.</text>
</comment>
<dbReference type="EMBL" id="BPLR01006514">
    <property type="protein sequence ID" value="GIY10379.1"/>
    <property type="molecule type" value="Genomic_DNA"/>
</dbReference>
<proteinExistence type="predicted"/>
<dbReference type="AlphaFoldDB" id="A0AAV4QNG2"/>
<dbReference type="Proteomes" id="UP001054945">
    <property type="component" value="Unassembled WGS sequence"/>
</dbReference>
<keyword evidence="1" id="KW-1133">Transmembrane helix</keyword>
<organism evidence="2 3">
    <name type="scientific">Caerostris extrusa</name>
    <name type="common">Bark spider</name>
    <name type="synonym">Caerostris bankana</name>
    <dbReference type="NCBI Taxonomy" id="172846"/>
    <lineage>
        <taxon>Eukaryota</taxon>
        <taxon>Metazoa</taxon>
        <taxon>Ecdysozoa</taxon>
        <taxon>Arthropoda</taxon>
        <taxon>Chelicerata</taxon>
        <taxon>Arachnida</taxon>
        <taxon>Araneae</taxon>
        <taxon>Araneomorphae</taxon>
        <taxon>Entelegynae</taxon>
        <taxon>Araneoidea</taxon>
        <taxon>Araneidae</taxon>
        <taxon>Caerostris</taxon>
    </lineage>
</organism>
<sequence length="231" mass="27327">MYPSHSTNALSTTIQENYARSNFHRDWTGVLMAPSSVLFLVHYGHTIYLSSEDRFLFIYFYTYISVFAKGERRTKRIKVKRRILRSSVTKLIRRAVEELVRDDKNPDILNDNLTVLLEHKETLEGLNKSIECLINDDDNELEIEIEGYFEYTESIVFCKLRVNRYLGNLNKLQKLSSLNLYNVITESEKKKLKTDMKLPRKSLDRFSSDFCRFQEFRPQHEAAIHENENLQ</sequence>
<gene>
    <name evidence="2" type="ORF">CEXT_384221</name>
</gene>
<reference evidence="2 3" key="1">
    <citation type="submission" date="2021-06" db="EMBL/GenBank/DDBJ databases">
        <title>Caerostris extrusa draft genome.</title>
        <authorList>
            <person name="Kono N."/>
            <person name="Arakawa K."/>
        </authorList>
    </citation>
    <scope>NUCLEOTIDE SEQUENCE [LARGE SCALE GENOMIC DNA]</scope>
</reference>
<evidence type="ECO:0000256" key="1">
    <source>
        <dbReference type="SAM" id="Phobius"/>
    </source>
</evidence>
<name>A0AAV4QNG2_CAEEX</name>